<evidence type="ECO:0000313" key="3">
    <source>
        <dbReference type="EMBL" id="CAA9475867.1"/>
    </source>
</evidence>
<dbReference type="EMBL" id="CADCVR010000012">
    <property type="protein sequence ID" value="CAA9475867.1"/>
    <property type="molecule type" value="Genomic_DNA"/>
</dbReference>
<proteinExistence type="predicted"/>
<dbReference type="InterPro" id="IPR013324">
    <property type="entry name" value="RNA_pol_sigma_r3/r4-like"/>
</dbReference>
<evidence type="ECO:0000256" key="2">
    <source>
        <dbReference type="SAM" id="Phobius"/>
    </source>
</evidence>
<feature type="compositionally biased region" description="Low complexity" evidence="1">
    <location>
        <begin position="198"/>
        <end position="211"/>
    </location>
</feature>
<keyword evidence="2" id="KW-0812">Transmembrane</keyword>
<evidence type="ECO:0000256" key="1">
    <source>
        <dbReference type="SAM" id="MobiDB-lite"/>
    </source>
</evidence>
<accession>A0A6J4RRC1</accession>
<sequence length="324" mass="33802">MPGFDALAPDQKAVLQLLLKQGKSYDDIAGLLRLDRESVRERALDALDALGQDGTDGLGAADELSPERQDEVADHLLLQQTASERAATREFLETSPPGRAWARAVAAELRPTAGDALPDIPSEPAEVAEAFDALDERTAARERQEKSSKLGGALILAAVGALVALGLVVLLRGIGGLSGEDEPAPRAEQPAPPACVQGAAGATAATGTTGAGTLPQQQINLEPLVGSKSKALAIAVIADNGLAFQAEKLPRSDLYKVWLWDSAQEAIPLGFAEYDPKTKRLAGALEQLPAAAANCASLVITRERSRQSPTPGPIVLGGPIKKQQ</sequence>
<feature type="region of interest" description="Disordered" evidence="1">
    <location>
        <begin position="179"/>
        <end position="211"/>
    </location>
</feature>
<dbReference type="AlphaFoldDB" id="A0A6J4RRC1"/>
<reference evidence="3" key="1">
    <citation type="submission" date="2020-02" db="EMBL/GenBank/DDBJ databases">
        <authorList>
            <person name="Meier V. D."/>
        </authorList>
    </citation>
    <scope>NUCLEOTIDE SEQUENCE</scope>
    <source>
        <strain evidence="3">AVDCRST_MAG53</strain>
    </source>
</reference>
<gene>
    <name evidence="3" type="ORF">AVDCRST_MAG53-289</name>
</gene>
<protein>
    <recommendedName>
        <fullName evidence="4">RNA polymerase sigma factor 70 region 4 type 2 domain-containing protein</fullName>
    </recommendedName>
</protein>
<feature type="region of interest" description="Disordered" evidence="1">
    <location>
        <begin position="303"/>
        <end position="324"/>
    </location>
</feature>
<evidence type="ECO:0008006" key="4">
    <source>
        <dbReference type="Google" id="ProtNLM"/>
    </source>
</evidence>
<organism evidence="3">
    <name type="scientific">uncultured Solirubrobacteraceae bacterium</name>
    <dbReference type="NCBI Taxonomy" id="1162706"/>
    <lineage>
        <taxon>Bacteria</taxon>
        <taxon>Bacillati</taxon>
        <taxon>Actinomycetota</taxon>
        <taxon>Thermoleophilia</taxon>
        <taxon>Solirubrobacterales</taxon>
        <taxon>Solirubrobacteraceae</taxon>
        <taxon>environmental samples</taxon>
    </lineage>
</organism>
<keyword evidence="2" id="KW-1133">Transmembrane helix</keyword>
<keyword evidence="2" id="KW-0472">Membrane</keyword>
<dbReference type="SUPFAM" id="SSF88659">
    <property type="entry name" value="Sigma3 and sigma4 domains of RNA polymerase sigma factors"/>
    <property type="match status" value="1"/>
</dbReference>
<name>A0A6J4RRC1_9ACTN</name>
<feature type="transmembrane region" description="Helical" evidence="2">
    <location>
        <begin position="150"/>
        <end position="171"/>
    </location>
</feature>